<dbReference type="SMART" id="SM00247">
    <property type="entry name" value="XTALbg"/>
    <property type="match status" value="2"/>
</dbReference>
<sequence>MSQSVSLCLSLSLSYSLSFCLSLSLSISHCLPISHSHSHSLSLSLYQIVFYEGKCFTGRKLEVYGDCDNFQDKGFMNRVNSIRVESSAWICYDHPDFKGQQYILERGEYPEFHRWNAHNDHMGSCKPVRMHGEHYRIELFDTCNFTGQCMEFCEDCPFLQGRGWNKTCVNSLKVYGDGAWVLYEEPNYRGRMYIVERGYYHSHSVWQSQSANIQSIRRVVNYF</sequence>
<feature type="chain" id="PRO_5021221885" evidence="5">
    <location>
        <begin position="23"/>
        <end position="223"/>
    </location>
</feature>
<dbReference type="FunFam" id="2.60.20.10:FF:000003">
    <property type="entry name" value="Crystallin gamma S"/>
    <property type="match status" value="1"/>
</dbReference>
<dbReference type="GO" id="GO:0005212">
    <property type="term" value="F:structural constituent of eye lens"/>
    <property type="evidence" value="ECO:0007669"/>
    <property type="project" value="UniProtKB-KW"/>
</dbReference>
<dbReference type="GO" id="GO:0002088">
    <property type="term" value="P:lens development in camera-type eye"/>
    <property type="evidence" value="ECO:0007669"/>
    <property type="project" value="TreeGrafter"/>
</dbReference>
<gene>
    <name evidence="7" type="primary">LOC103187039</name>
</gene>
<dbReference type="AlphaFoldDB" id="A0A4W3I658"/>
<dbReference type="PRINTS" id="PR01367">
    <property type="entry name" value="BGCRYSTALLIN"/>
</dbReference>
<feature type="signal peptide" evidence="5">
    <location>
        <begin position="1"/>
        <end position="22"/>
    </location>
</feature>
<dbReference type="SUPFAM" id="SSF49695">
    <property type="entry name" value="gamma-Crystallin-like"/>
    <property type="match status" value="1"/>
</dbReference>
<keyword evidence="8" id="KW-1185">Reference proteome</keyword>
<dbReference type="InParanoid" id="A0A4W3I658"/>
<dbReference type="Gene3D" id="2.60.20.10">
    <property type="entry name" value="Crystallins"/>
    <property type="match status" value="2"/>
</dbReference>
<evidence type="ECO:0000256" key="1">
    <source>
        <dbReference type="ARBA" id="ARBA00009646"/>
    </source>
</evidence>
<evidence type="ECO:0000313" key="8">
    <source>
        <dbReference type="Proteomes" id="UP000314986"/>
    </source>
</evidence>
<dbReference type="InterPro" id="IPR001064">
    <property type="entry name" value="Beta/gamma_crystallin"/>
</dbReference>
<dbReference type="FunFam" id="2.60.20.10:FF:000007">
    <property type="entry name" value="Crystallin gamma N"/>
    <property type="match status" value="1"/>
</dbReference>
<evidence type="ECO:0000256" key="4">
    <source>
        <dbReference type="ARBA" id="ARBA00022737"/>
    </source>
</evidence>
<evidence type="ECO:0000256" key="5">
    <source>
        <dbReference type="SAM" id="SignalP"/>
    </source>
</evidence>
<dbReference type="Pfam" id="PF00030">
    <property type="entry name" value="Crystall"/>
    <property type="match status" value="2"/>
</dbReference>
<dbReference type="Proteomes" id="UP000314986">
    <property type="component" value="Unassembled WGS sequence"/>
</dbReference>
<dbReference type="GeneTree" id="ENSGT00940000159301"/>
<dbReference type="GO" id="GO:0007601">
    <property type="term" value="P:visual perception"/>
    <property type="evidence" value="ECO:0007669"/>
    <property type="project" value="TreeGrafter"/>
</dbReference>
<dbReference type="PANTHER" id="PTHR11818">
    <property type="entry name" value="BETA/GAMMA CRYSTALLIN"/>
    <property type="match status" value="1"/>
</dbReference>
<dbReference type="PANTHER" id="PTHR11818:SF22">
    <property type="entry name" value="GAMMA-CRYSTALLIN N"/>
    <property type="match status" value="1"/>
</dbReference>
<evidence type="ECO:0000313" key="7">
    <source>
        <dbReference type="Ensembl" id="ENSCMIP00000016519.1"/>
    </source>
</evidence>
<dbReference type="STRING" id="7868.ENSCMIP00000016519"/>
<keyword evidence="5" id="KW-0732">Signal</keyword>
<proteinExistence type="inferred from homology"/>
<reference evidence="7" key="5">
    <citation type="submission" date="2025-09" db="UniProtKB">
        <authorList>
            <consortium name="Ensembl"/>
        </authorList>
    </citation>
    <scope>IDENTIFICATION</scope>
</reference>
<reference evidence="8" key="3">
    <citation type="journal article" date="2014" name="Nature">
        <title>Elephant shark genome provides unique insights into gnathostome evolution.</title>
        <authorList>
            <consortium name="International Elephant Shark Genome Sequencing Consortium"/>
            <person name="Venkatesh B."/>
            <person name="Lee A.P."/>
            <person name="Ravi V."/>
            <person name="Maurya A.K."/>
            <person name="Lian M.M."/>
            <person name="Swann J.B."/>
            <person name="Ohta Y."/>
            <person name="Flajnik M.F."/>
            <person name="Sutoh Y."/>
            <person name="Kasahara M."/>
            <person name="Hoon S."/>
            <person name="Gangu V."/>
            <person name="Roy S.W."/>
            <person name="Irimia M."/>
            <person name="Korzh V."/>
            <person name="Kondrychyn I."/>
            <person name="Lim Z.W."/>
            <person name="Tay B.H."/>
            <person name="Tohari S."/>
            <person name="Kong K.W."/>
            <person name="Ho S."/>
            <person name="Lorente-Galdos B."/>
            <person name="Quilez J."/>
            <person name="Marques-Bonet T."/>
            <person name="Raney B.J."/>
            <person name="Ingham P.W."/>
            <person name="Tay A."/>
            <person name="Hillier L.W."/>
            <person name="Minx P."/>
            <person name="Boehm T."/>
            <person name="Wilson R.K."/>
            <person name="Brenner S."/>
            <person name="Warren W.C."/>
        </authorList>
    </citation>
    <scope>NUCLEOTIDE SEQUENCE [LARGE SCALE GENOMIC DNA]</scope>
</reference>
<reference evidence="7" key="4">
    <citation type="submission" date="2025-08" db="UniProtKB">
        <authorList>
            <consortium name="Ensembl"/>
        </authorList>
    </citation>
    <scope>IDENTIFICATION</scope>
</reference>
<evidence type="ECO:0000256" key="3">
    <source>
        <dbReference type="ARBA" id="ARBA00022613"/>
    </source>
</evidence>
<accession>A0A4W3I658</accession>
<reference evidence="8" key="2">
    <citation type="journal article" date="2007" name="PLoS Biol.">
        <title>Survey sequencing and comparative analysis of the elephant shark (Callorhinchus milii) genome.</title>
        <authorList>
            <person name="Venkatesh B."/>
            <person name="Kirkness E.F."/>
            <person name="Loh Y.H."/>
            <person name="Halpern A.L."/>
            <person name="Lee A.P."/>
            <person name="Johnson J."/>
            <person name="Dandona N."/>
            <person name="Viswanathan L.D."/>
            <person name="Tay A."/>
            <person name="Venter J.C."/>
            <person name="Strausberg R.L."/>
            <person name="Brenner S."/>
        </authorList>
    </citation>
    <scope>NUCLEOTIDE SEQUENCE [LARGE SCALE GENOMIC DNA]</scope>
</reference>
<reference evidence="8" key="1">
    <citation type="journal article" date="2006" name="Science">
        <title>Ancient noncoding elements conserved in the human genome.</title>
        <authorList>
            <person name="Venkatesh B."/>
            <person name="Kirkness E.F."/>
            <person name="Loh Y.H."/>
            <person name="Halpern A.L."/>
            <person name="Lee A.P."/>
            <person name="Johnson J."/>
            <person name="Dandona N."/>
            <person name="Viswanathan L.D."/>
            <person name="Tay A."/>
            <person name="Venter J.C."/>
            <person name="Strausberg R.L."/>
            <person name="Brenner S."/>
        </authorList>
    </citation>
    <scope>NUCLEOTIDE SEQUENCE [LARGE SCALE GENOMIC DNA]</scope>
</reference>
<comment type="similarity">
    <text evidence="1">Belongs to the beta/gamma-crystallin family.</text>
</comment>
<dbReference type="InterPro" id="IPR011024">
    <property type="entry name" value="G_crystallin-like"/>
</dbReference>
<keyword evidence="4" id="KW-0677">Repeat</keyword>
<protein>
    <submittedName>
        <fullName evidence="7">Crystallin, gamma N1</fullName>
    </submittedName>
</protein>
<dbReference type="Ensembl" id="ENSCMIT00000016851.1">
    <property type="protein sequence ID" value="ENSCMIP00000016519.1"/>
    <property type="gene ID" value="ENSCMIG00000007957.1"/>
</dbReference>
<comment type="subunit">
    <text evidence="2">Monomer.</text>
</comment>
<dbReference type="InterPro" id="IPR050252">
    <property type="entry name" value="Beta/Gamma-Crystallin"/>
</dbReference>
<evidence type="ECO:0000259" key="6">
    <source>
        <dbReference type="PROSITE" id="PS50915"/>
    </source>
</evidence>
<feature type="domain" description="Beta/gamma crystallin 'Greek key'" evidence="6">
    <location>
        <begin position="46"/>
        <end position="86"/>
    </location>
</feature>
<evidence type="ECO:0000256" key="2">
    <source>
        <dbReference type="ARBA" id="ARBA00011245"/>
    </source>
</evidence>
<dbReference type="PROSITE" id="PS50915">
    <property type="entry name" value="CRYSTALLIN_BETA_GAMMA"/>
    <property type="match status" value="3"/>
</dbReference>
<organism evidence="7 8">
    <name type="scientific">Callorhinchus milii</name>
    <name type="common">Ghost shark</name>
    <dbReference type="NCBI Taxonomy" id="7868"/>
    <lineage>
        <taxon>Eukaryota</taxon>
        <taxon>Metazoa</taxon>
        <taxon>Chordata</taxon>
        <taxon>Craniata</taxon>
        <taxon>Vertebrata</taxon>
        <taxon>Chondrichthyes</taxon>
        <taxon>Holocephali</taxon>
        <taxon>Chimaeriformes</taxon>
        <taxon>Callorhinchidae</taxon>
        <taxon>Callorhinchus</taxon>
    </lineage>
</organism>
<feature type="domain" description="Beta/gamma crystallin 'Greek key'" evidence="6">
    <location>
        <begin position="178"/>
        <end position="220"/>
    </location>
</feature>
<keyword evidence="3" id="KW-0273">Eye lens protein</keyword>
<dbReference type="OMA" id="WQAHSAN"/>
<name>A0A4W3I658_CALMI</name>
<feature type="domain" description="Beta/gamma crystallin 'Greek key'" evidence="6">
    <location>
        <begin position="87"/>
        <end position="129"/>
    </location>
</feature>